<keyword evidence="1" id="KW-1133">Transmembrane helix</keyword>
<proteinExistence type="predicted"/>
<protein>
    <submittedName>
        <fullName evidence="2">DUF3311 domain-containing protein</fullName>
    </submittedName>
</protein>
<evidence type="ECO:0000313" key="2">
    <source>
        <dbReference type="EMBL" id="MBD2827627.1"/>
    </source>
</evidence>
<name>A0A927GM68_STRGL</name>
<gene>
    <name evidence="2" type="ORF">ID875_03145</name>
</gene>
<accession>A0A927GM68</accession>
<comment type="caution">
    <text evidence="2">The sequence shown here is derived from an EMBL/GenBank/DDBJ whole genome shotgun (WGS) entry which is preliminary data.</text>
</comment>
<dbReference type="InterPro" id="IPR021741">
    <property type="entry name" value="DUF3311"/>
</dbReference>
<organism evidence="2">
    <name type="scientific">Streptomyces globisporus</name>
    <dbReference type="NCBI Taxonomy" id="1908"/>
    <lineage>
        <taxon>Bacteria</taxon>
        <taxon>Bacillati</taxon>
        <taxon>Actinomycetota</taxon>
        <taxon>Actinomycetes</taxon>
        <taxon>Kitasatosporales</taxon>
        <taxon>Streptomycetaceae</taxon>
        <taxon>Streptomyces</taxon>
    </lineage>
</organism>
<feature type="transmembrane region" description="Helical" evidence="1">
    <location>
        <begin position="12"/>
        <end position="28"/>
    </location>
</feature>
<dbReference type="Pfam" id="PF11755">
    <property type="entry name" value="DUF3311"/>
    <property type="match status" value="1"/>
</dbReference>
<dbReference type="EMBL" id="JACWUS010000001">
    <property type="protein sequence ID" value="MBD2827627.1"/>
    <property type="molecule type" value="Genomic_DNA"/>
</dbReference>
<keyword evidence="1" id="KW-0812">Transmembrane</keyword>
<keyword evidence="1" id="KW-0472">Membrane</keyword>
<evidence type="ECO:0000256" key="1">
    <source>
        <dbReference type="SAM" id="Phobius"/>
    </source>
</evidence>
<reference evidence="2" key="1">
    <citation type="journal article" date="2020" name="PLoS ONE">
        <title>Isolation and characterization of Streptomyces bacteriophages and Streptomyces strains encoding biosynthetic arsenals: Streptomyces strains and phages for antibiotic discovery.</title>
        <authorList>
            <person name="Montano E.T."/>
            <person name="Nideffer J.F."/>
            <person name="Brumage L."/>
            <person name="Erb M."/>
            <person name="Derman A.I."/>
            <person name="Davis J.P."/>
            <person name="Estrada E."/>
            <person name="Fu S."/>
            <person name="Le D."/>
            <person name="Vuppala A."/>
            <person name="Tran C."/>
            <person name="Luterstein E."/>
            <person name="Lakkaraju S."/>
            <person name="Panchagnula S."/>
            <person name="Ren C."/>
            <person name="Doan J."/>
            <person name="Tran S."/>
            <person name="Soriano J."/>
            <person name="Fujita Y."/>
            <person name="Gutala P."/>
            <person name="Fujii Q."/>
            <person name="Lee M."/>
            <person name="Bui A."/>
            <person name="Villarreal C."/>
            <person name="Shing S.R."/>
            <person name="Kim S."/>
            <person name="Freeman D."/>
            <person name="Racha V."/>
            <person name="Ho A."/>
            <person name="Kumar P."/>
            <person name="Falah K."/>
            <person name="Dawson T."/>
            <person name="Enustun E."/>
            <person name="Prichard A."/>
            <person name="Gomez A."/>
            <person name="Khanna K."/>
            <person name="Trigg S."/>
            <person name="Fernandez L."/>
            <person name="Pogliano K."/>
            <person name="Pogliano J."/>
        </authorList>
    </citation>
    <scope>NUCLEOTIDE SEQUENCE</scope>
    <source>
        <strain evidence="2">QF2</strain>
    </source>
</reference>
<sequence>MLGVIRRRPQLLWLLVPYVLYLGVLPLVNRVTPLVLGVPFLFVWLLGATLLTPVAVWLTRRADRNAPRDRRRGGRA</sequence>
<dbReference type="AlphaFoldDB" id="A0A927GM68"/>
<feature type="transmembrane region" description="Helical" evidence="1">
    <location>
        <begin position="34"/>
        <end position="58"/>
    </location>
</feature>